<keyword evidence="19" id="KW-1185">Reference proteome</keyword>
<accession>A0A8I3MT89</accession>
<feature type="domain" description="ENTH" evidence="16">
    <location>
        <begin position="1"/>
        <end position="124"/>
    </location>
</feature>
<dbReference type="Pfam" id="PF07651">
    <property type="entry name" value="ANTH"/>
    <property type="match status" value="1"/>
</dbReference>
<dbReference type="SUPFAM" id="SSF48464">
    <property type="entry name" value="ENTH/VHS domain"/>
    <property type="match status" value="1"/>
</dbReference>
<dbReference type="Pfam" id="PF16515">
    <property type="entry name" value="HIP1_clath_bdg"/>
    <property type="match status" value="1"/>
</dbReference>
<keyword evidence="7 14" id="KW-0175">Coiled coil</keyword>
<reference evidence="18" key="3">
    <citation type="submission" date="2025-09" db="UniProtKB">
        <authorList>
            <consortium name="Ensembl"/>
        </authorList>
    </citation>
    <scope>IDENTIFICATION</scope>
    <source>
        <strain evidence="18">Boxer</strain>
    </source>
</reference>
<dbReference type="GO" id="GO:0030659">
    <property type="term" value="C:cytoplasmic vesicle membrane"/>
    <property type="evidence" value="ECO:0007669"/>
    <property type="project" value="UniProtKB-SubCell"/>
</dbReference>
<evidence type="ECO:0000256" key="4">
    <source>
        <dbReference type="ARBA" id="ARBA00022490"/>
    </source>
</evidence>
<dbReference type="Gene3D" id="1.25.40.90">
    <property type="match status" value="1"/>
</dbReference>
<feature type="coiled-coil region" evidence="14">
    <location>
        <begin position="359"/>
        <end position="519"/>
    </location>
</feature>
<dbReference type="FunFam" id="1.20.5.1700:FF:000002">
    <property type="entry name" value="Huntingtin interacting protein 1"/>
    <property type="match status" value="1"/>
</dbReference>
<evidence type="ECO:0000259" key="16">
    <source>
        <dbReference type="PROSITE" id="PS50942"/>
    </source>
</evidence>
<evidence type="ECO:0000256" key="2">
    <source>
        <dbReference type="ARBA" id="ARBA00004556"/>
    </source>
</evidence>
<dbReference type="PROSITE" id="PS50945">
    <property type="entry name" value="I_LWEQ"/>
    <property type="match status" value="1"/>
</dbReference>
<dbReference type="GO" id="GO:0030837">
    <property type="term" value="P:negative regulation of actin filament polymerization"/>
    <property type="evidence" value="ECO:0007669"/>
    <property type="project" value="UniProtKB-ARBA"/>
</dbReference>
<feature type="coiled-coil region" evidence="14">
    <location>
        <begin position="893"/>
        <end position="922"/>
    </location>
</feature>
<sequence length="952" mass="107165">MNKWIKSLKKKLENTCAYVFHDPPSPCILGTHHEKGAQTFWSVVNRLPLSSNAVLCWKFCHVFHKLLRDGHPNVLKDSLRYKNELSDMSRMWGHLSEGYGQLCSIYLRLLRTKMEYHTKNPRFPGNLQMSDRQLDEAGESDVNNFFQLTVEMFDYLECELNLFQTVFNSLDMSRSVSVTTAGQCRLAPLIQVILDCSHLYDYTVKLLFKLHSCLPADTLQGHRDRFMEQFTKLKDLFYRSSNLQYFKRLIQIPQLPENPPNFLRASALSEHISPVVVIPAEASSPDSEPVLEKDDLVDMDASQQNLFDNKFDDIFGSSFSSDPFNFNSQNGVNKDEKDHLIGQLYRDVTELKAQLGSMKTESQRAVLQLKGRVSELEAELAEQRHLRQQAADDSEFLRAELDELKKKREDTEKAQRSLTEIERRAQANEQRYSKLKEKYSELVQNHADLLRKNAEVTKQVSVARQAQADLEREKKELEDSFQRISDQAQRKTQEQTEVLESLKQELATSKQELQIVQGSLETSAQESECQLAKDQRRMLLAESRKAAEQVVREALRKLEEPTLISCAGSADHLLSKVKSVSSCIEQLEESWSRYLACPEDVSGLLHSVTLLAHLTSDTMAHVSTTCLRAPPEPADSLAEACKQFGKEILLYLAFLEEEGTQENDSTAVKSCLNKISTIAEELRPRGLDIKQEELGDLVDKEMAATSAAIETATARIEEMLSKSRAGDTGVKLEVNERILGSCTSLMQAIQVLIVASKDLQREIVESGRGTASPKEFYAKNSRWTEGLISASKAVGWGATIMVDAADLVVQGRGKFEELMVCSHEIAASTAQLVAASKVKADKDSPNLAQLQQASRGVNQATATVVASTISGKSQIEETDNMDFSSMTLTQIKRQEMDSQVRVLELENDLQKERQKLGELRKKHYELAGVAEGWEEGTEASPPALHEVVTEKE</sequence>
<dbReference type="GO" id="GO:0048471">
    <property type="term" value="C:perinuclear region of cytoplasm"/>
    <property type="evidence" value="ECO:0007669"/>
    <property type="project" value="UniProtKB-SubCell"/>
</dbReference>
<dbReference type="GO" id="GO:0030100">
    <property type="term" value="P:regulation of endocytosis"/>
    <property type="evidence" value="ECO:0007669"/>
    <property type="project" value="UniProtKB-ARBA"/>
</dbReference>
<dbReference type="InterPro" id="IPR013809">
    <property type="entry name" value="ENTH"/>
</dbReference>
<organism evidence="18 19">
    <name type="scientific">Canis lupus familiaris</name>
    <name type="common">Dog</name>
    <name type="synonym">Canis familiaris</name>
    <dbReference type="NCBI Taxonomy" id="9615"/>
    <lineage>
        <taxon>Eukaryota</taxon>
        <taxon>Metazoa</taxon>
        <taxon>Chordata</taxon>
        <taxon>Craniata</taxon>
        <taxon>Vertebrata</taxon>
        <taxon>Euteleostomi</taxon>
        <taxon>Mammalia</taxon>
        <taxon>Eutheria</taxon>
        <taxon>Laurasiatheria</taxon>
        <taxon>Carnivora</taxon>
        <taxon>Caniformia</taxon>
        <taxon>Canidae</taxon>
        <taxon>Canis</taxon>
    </lineage>
</organism>
<keyword evidence="10" id="KW-0968">Cytoplasmic vesicle</keyword>
<dbReference type="GO" id="GO:0030136">
    <property type="term" value="C:clathrin-coated vesicle"/>
    <property type="evidence" value="ECO:0007669"/>
    <property type="project" value="UniProtKB-ARBA"/>
</dbReference>
<dbReference type="GO" id="GO:0051050">
    <property type="term" value="P:positive regulation of transport"/>
    <property type="evidence" value="ECO:0007669"/>
    <property type="project" value="UniProtKB-ARBA"/>
</dbReference>
<dbReference type="InterPro" id="IPR030224">
    <property type="entry name" value="Sla2_fam"/>
</dbReference>
<keyword evidence="9" id="KW-0009">Actin-binding</keyword>
<dbReference type="Ensembl" id="ENSCAFT00845007149.1">
    <property type="protein sequence ID" value="ENSCAFP00845005695.1"/>
    <property type="gene ID" value="ENSCAFG00845003838.1"/>
</dbReference>
<dbReference type="GO" id="GO:0051130">
    <property type="term" value="P:positive regulation of cellular component organization"/>
    <property type="evidence" value="ECO:0007669"/>
    <property type="project" value="UniProtKB-ARBA"/>
</dbReference>
<evidence type="ECO:0000256" key="12">
    <source>
        <dbReference type="ARBA" id="ARBA00061714"/>
    </source>
</evidence>
<reference evidence="18" key="1">
    <citation type="submission" date="2020-03" db="EMBL/GenBank/DDBJ databases">
        <title>Long-read based genome assembly of a Labrador retriever dog.</title>
        <authorList>
            <person name="Eory L."/>
            <person name="Zhang W."/>
            <person name="Schoenebeck J."/>
        </authorList>
    </citation>
    <scope>NUCLEOTIDE SEQUENCE [LARGE SCALE GENOMIC DNA]</scope>
    <source>
        <strain evidence="18">Labrador retriever</strain>
    </source>
</reference>
<evidence type="ECO:0000256" key="1">
    <source>
        <dbReference type="ARBA" id="ARBA00004156"/>
    </source>
</evidence>
<dbReference type="GO" id="GO:0030276">
    <property type="term" value="F:clathrin binding"/>
    <property type="evidence" value="ECO:0007669"/>
    <property type="project" value="InterPro"/>
</dbReference>
<dbReference type="SMART" id="SM00273">
    <property type="entry name" value="ENTH"/>
    <property type="match status" value="1"/>
</dbReference>
<evidence type="ECO:0000256" key="8">
    <source>
        <dbReference type="ARBA" id="ARBA00023136"/>
    </source>
</evidence>
<evidence type="ECO:0000313" key="18">
    <source>
        <dbReference type="Ensembl" id="ENSCAFP00845005695.1"/>
    </source>
</evidence>
<dbReference type="PROSITE" id="PS50942">
    <property type="entry name" value="ENTH"/>
    <property type="match status" value="1"/>
</dbReference>
<dbReference type="SUPFAM" id="SSF109885">
    <property type="entry name" value="I/LWEQ domain"/>
    <property type="match status" value="1"/>
</dbReference>
<evidence type="ECO:0000256" key="6">
    <source>
        <dbReference type="ARBA" id="ARBA00022990"/>
    </source>
</evidence>
<comment type="subcellular location">
    <subcellularLocation>
        <location evidence="2">Cytoplasm</location>
        <location evidence="2">Perinuclear region</location>
    </subcellularLocation>
    <subcellularLocation>
        <location evidence="1">Cytoplasmic vesicle membrane</location>
    </subcellularLocation>
</comment>
<protein>
    <recommendedName>
        <fullName evidence="13">Huntingtin-interacting protein 1-related protein</fullName>
    </recommendedName>
</protein>
<dbReference type="InterPro" id="IPR035964">
    <property type="entry name" value="I/LWEQ_dom_sf"/>
</dbReference>
<dbReference type="Gene3D" id="1.20.5.1700">
    <property type="match status" value="1"/>
</dbReference>
<keyword evidence="6" id="KW-0007">Acetylation</keyword>
<dbReference type="GO" id="GO:0005543">
    <property type="term" value="F:phospholipid binding"/>
    <property type="evidence" value="ECO:0007669"/>
    <property type="project" value="InterPro"/>
</dbReference>
<dbReference type="GO" id="GO:0061024">
    <property type="term" value="P:membrane organization"/>
    <property type="evidence" value="ECO:0007669"/>
    <property type="project" value="UniProtKB-ARBA"/>
</dbReference>
<dbReference type="OrthoDB" id="8178130at2759"/>
<dbReference type="GO" id="GO:0051015">
    <property type="term" value="F:actin filament binding"/>
    <property type="evidence" value="ECO:0007669"/>
    <property type="project" value="UniProtKB-ARBA"/>
</dbReference>
<keyword evidence="5" id="KW-0254">Endocytosis</keyword>
<dbReference type="Gene3D" id="1.20.1410.10">
    <property type="entry name" value="I/LWEQ domain"/>
    <property type="match status" value="1"/>
</dbReference>
<evidence type="ECO:0000256" key="13">
    <source>
        <dbReference type="ARBA" id="ARBA00073599"/>
    </source>
</evidence>
<evidence type="ECO:0000256" key="14">
    <source>
        <dbReference type="SAM" id="Coils"/>
    </source>
</evidence>
<evidence type="ECO:0000256" key="9">
    <source>
        <dbReference type="ARBA" id="ARBA00023203"/>
    </source>
</evidence>
<evidence type="ECO:0000313" key="19">
    <source>
        <dbReference type="Proteomes" id="UP000805418"/>
    </source>
</evidence>
<evidence type="ECO:0000256" key="10">
    <source>
        <dbReference type="ARBA" id="ARBA00023329"/>
    </source>
</evidence>
<dbReference type="InterPro" id="IPR002558">
    <property type="entry name" value="ILWEQ_dom"/>
</dbReference>
<evidence type="ECO:0000259" key="17">
    <source>
        <dbReference type="PROSITE" id="PS50945"/>
    </source>
</evidence>
<evidence type="ECO:0000256" key="3">
    <source>
        <dbReference type="ARBA" id="ARBA00010135"/>
    </source>
</evidence>
<reference evidence="18" key="2">
    <citation type="submission" date="2025-08" db="UniProtKB">
        <authorList>
            <consortium name="Ensembl"/>
        </authorList>
    </citation>
    <scope>IDENTIFICATION</scope>
    <source>
        <strain evidence="18">Boxer</strain>
    </source>
</reference>
<comment type="similarity">
    <text evidence="3">Belongs to the SLA2 family.</text>
</comment>
<dbReference type="InterPro" id="IPR008942">
    <property type="entry name" value="ENTH_VHS"/>
</dbReference>
<evidence type="ECO:0000256" key="15">
    <source>
        <dbReference type="SAM" id="MobiDB-lite"/>
    </source>
</evidence>
<dbReference type="Pfam" id="PF01608">
    <property type="entry name" value="I_LWEQ"/>
    <property type="match status" value="1"/>
</dbReference>
<dbReference type="PANTHER" id="PTHR10407:SF14">
    <property type="entry name" value="HUNTINGTIN-INTERACTING PROTEIN 1"/>
    <property type="match status" value="1"/>
</dbReference>
<evidence type="ECO:0000256" key="11">
    <source>
        <dbReference type="ARBA" id="ARBA00059997"/>
    </source>
</evidence>
<dbReference type="InterPro" id="IPR011417">
    <property type="entry name" value="ANTH_dom"/>
</dbReference>
<dbReference type="FunFam" id="1.20.1410.10:FF:000002">
    <property type="entry name" value="Huntingtin interacting protein 1"/>
    <property type="match status" value="1"/>
</dbReference>
<comment type="subunit">
    <text evidence="12">Homodimer. Interacts with actin; homodimerization promotes actin binding. Interacts with CLTB. Interacts with HIP1. Interacts (via ENTH and I/LWEQ domains) with BCL2L10.</text>
</comment>
<dbReference type="SMART" id="SM00307">
    <property type="entry name" value="ILWEQ"/>
    <property type="match status" value="1"/>
</dbReference>
<gene>
    <name evidence="18" type="primary">HIP1</name>
</gene>
<dbReference type="GeneTree" id="ENSGT00940000153594"/>
<dbReference type="InterPro" id="IPR032422">
    <property type="entry name" value="HIP1_clath-bd"/>
</dbReference>
<keyword evidence="8" id="KW-0472">Membrane</keyword>
<dbReference type="Proteomes" id="UP000805418">
    <property type="component" value="Chromosome 6"/>
</dbReference>
<feature type="domain" description="I/LWEQ" evidence="17">
    <location>
        <begin position="686"/>
        <end position="927"/>
    </location>
</feature>
<keyword evidence="4" id="KW-0963">Cytoplasm</keyword>
<evidence type="ECO:0000256" key="5">
    <source>
        <dbReference type="ARBA" id="ARBA00022583"/>
    </source>
</evidence>
<dbReference type="Gene3D" id="6.10.250.920">
    <property type="match status" value="1"/>
</dbReference>
<dbReference type="GO" id="GO:0006898">
    <property type="term" value="P:receptor-mediated endocytosis"/>
    <property type="evidence" value="ECO:0007669"/>
    <property type="project" value="UniProtKB-ARBA"/>
</dbReference>
<proteinExistence type="inferred from homology"/>
<comment type="function">
    <text evidence="11">Component of clathrin-coated pits and vesicles, that may link the endocytic machinery to the actin cytoskeleton. Binds 3-phosphoinositides (via ENTH domain). May act through the ENTH domain to promote cell survival by stabilizing receptor tyrosine kinases following ligand-induced endocytosis.</text>
</comment>
<dbReference type="FunFam" id="1.25.40.90:FF:000012">
    <property type="entry name" value="Huntingtin interacting protein 1-related"/>
    <property type="match status" value="1"/>
</dbReference>
<evidence type="ECO:0000256" key="7">
    <source>
        <dbReference type="ARBA" id="ARBA00023054"/>
    </source>
</evidence>
<dbReference type="AlphaFoldDB" id="A0A8I3MT89"/>
<name>A0A8I3MT89_CANLF</name>
<dbReference type="GO" id="GO:0042803">
    <property type="term" value="F:protein homodimerization activity"/>
    <property type="evidence" value="ECO:0007669"/>
    <property type="project" value="UniProtKB-ARBA"/>
</dbReference>
<feature type="region of interest" description="Disordered" evidence="15">
    <location>
        <begin position="932"/>
        <end position="952"/>
    </location>
</feature>
<dbReference type="PANTHER" id="PTHR10407">
    <property type="entry name" value="HUNTINGTIN INTERACTING PROTEIN 1"/>
    <property type="match status" value="1"/>
</dbReference>